<dbReference type="AlphaFoldDB" id="A0A0D3G1T5"/>
<organism evidence="8">
    <name type="scientific">Oryza barthii</name>
    <dbReference type="NCBI Taxonomy" id="65489"/>
    <lineage>
        <taxon>Eukaryota</taxon>
        <taxon>Viridiplantae</taxon>
        <taxon>Streptophyta</taxon>
        <taxon>Embryophyta</taxon>
        <taxon>Tracheophyta</taxon>
        <taxon>Spermatophyta</taxon>
        <taxon>Magnoliopsida</taxon>
        <taxon>Liliopsida</taxon>
        <taxon>Poales</taxon>
        <taxon>Poaceae</taxon>
        <taxon>BOP clade</taxon>
        <taxon>Oryzoideae</taxon>
        <taxon>Oryzeae</taxon>
        <taxon>Oryzinae</taxon>
        <taxon>Oryza</taxon>
    </lineage>
</organism>
<dbReference type="PANTHER" id="PTHR46264">
    <property type="entry name" value="TYROSINE-TRNA LIGASE"/>
    <property type="match status" value="1"/>
</dbReference>
<evidence type="ECO:0000313" key="8">
    <source>
        <dbReference type="EnsemblPlants" id="OBART04G29900.1"/>
    </source>
</evidence>
<protein>
    <recommendedName>
        <fullName evidence="10">Tyrosine--tRNA ligase</fullName>
    </recommendedName>
</protein>
<dbReference type="Gene3D" id="3.40.50.620">
    <property type="entry name" value="HUPs"/>
    <property type="match status" value="2"/>
</dbReference>
<evidence type="ECO:0000256" key="1">
    <source>
        <dbReference type="ARBA" id="ARBA00022598"/>
    </source>
</evidence>
<dbReference type="SUPFAM" id="SSF52374">
    <property type="entry name" value="Nucleotidylyl transferase"/>
    <property type="match status" value="1"/>
</dbReference>
<keyword evidence="9" id="KW-1185">Reference proteome</keyword>
<keyword evidence="2 6" id="KW-0547">Nucleotide-binding</keyword>
<proteinExistence type="inferred from homology"/>
<evidence type="ECO:0000256" key="6">
    <source>
        <dbReference type="RuleBase" id="RU363036"/>
    </source>
</evidence>
<feature type="region of interest" description="Disordered" evidence="7">
    <location>
        <begin position="451"/>
        <end position="501"/>
    </location>
</feature>
<name>A0A0D3G1T5_9ORYZ</name>
<reference evidence="8" key="2">
    <citation type="submission" date="2015-03" db="UniProtKB">
        <authorList>
            <consortium name="EnsemblPlants"/>
        </authorList>
    </citation>
    <scope>IDENTIFICATION</scope>
</reference>
<dbReference type="InterPro" id="IPR002305">
    <property type="entry name" value="aa-tRNA-synth_Ic"/>
</dbReference>
<evidence type="ECO:0000256" key="4">
    <source>
        <dbReference type="ARBA" id="ARBA00022917"/>
    </source>
</evidence>
<keyword evidence="3 6" id="KW-0067">ATP-binding</keyword>
<evidence type="ECO:0000313" key="9">
    <source>
        <dbReference type="Proteomes" id="UP000026960"/>
    </source>
</evidence>
<feature type="compositionally biased region" description="Basic and acidic residues" evidence="7">
    <location>
        <begin position="367"/>
        <end position="395"/>
    </location>
</feature>
<dbReference type="STRING" id="65489.A0A0D3G1T5"/>
<feature type="compositionally biased region" description="Basic and acidic residues" evidence="7">
    <location>
        <begin position="491"/>
        <end position="501"/>
    </location>
</feature>
<keyword evidence="4 6" id="KW-0648">Protein biosynthesis</keyword>
<dbReference type="Gramene" id="OBART04G29900.1">
    <property type="protein sequence ID" value="OBART04G29900.1"/>
    <property type="gene ID" value="OBART04G29900"/>
</dbReference>
<dbReference type="Proteomes" id="UP000026960">
    <property type="component" value="Chromosome 4"/>
</dbReference>
<reference evidence="8" key="1">
    <citation type="journal article" date="2009" name="Rice">
        <title>De Novo Next Generation Sequencing of Plant Genomes.</title>
        <authorList>
            <person name="Rounsley S."/>
            <person name="Marri P.R."/>
            <person name="Yu Y."/>
            <person name="He R."/>
            <person name="Sisneros N."/>
            <person name="Goicoechea J.L."/>
            <person name="Lee S.J."/>
            <person name="Angelova A."/>
            <person name="Kudrna D."/>
            <person name="Luo M."/>
            <person name="Affourtit J."/>
            <person name="Desany B."/>
            <person name="Knight J."/>
            <person name="Niazi F."/>
            <person name="Egholm M."/>
            <person name="Wing R.A."/>
        </authorList>
    </citation>
    <scope>NUCLEOTIDE SEQUENCE [LARGE SCALE GENOMIC DNA]</scope>
    <source>
        <strain evidence="8">cv. IRGC 105608</strain>
    </source>
</reference>
<evidence type="ECO:0000256" key="2">
    <source>
        <dbReference type="ARBA" id="ARBA00022741"/>
    </source>
</evidence>
<accession>A0A0D3G1T5</accession>
<dbReference type="InterPro" id="IPR050489">
    <property type="entry name" value="Tyr-tRNA_synthase"/>
</dbReference>
<sequence>MEMGFDEKFALLRSIAEECICEDELRVLLKKKPNPICYGIMKTIYVNKMRNPRFTCNLNKIQAIIRYNIMMWKAVGMHHDKVEIIWFSDELNHHAVDYWPLAMDVSRKYTMKRMASYCKYVEPYGPGILPAAQIIYPCMLVSAVLCHKADIWLFSMDLRDIVMLTRDYCEDTNRGNIPTIFLHCILIQTVCIFSVLPNLLENPEFQNRRNPGRTIFMLDDEDDIEEKISCAFCPSRVVACNPCLEYIKSVVLPWFGKFEVVQKEGNGSNKTYSSMKELIADYESGDLDSFDVKLALGKAINDILELVSEFFRSNEEAQAQIVPHRLQDEIGADIQKIQLQNEEMSGHVASTCQGISEKKNHFPLTFADDRSGDGRGGRRERSSARARVPADERRGAARIHGRWPERIGAARACRGRGGVADHARGGVADRGHVCGEGVGHGAREFGGRDEAVAAAGLPTPLPPLPASPAGRPAPTRQSPASVAGRPSHSTGRRERIERRGE</sequence>
<keyword evidence="1 6" id="KW-0436">Ligase</keyword>
<evidence type="ECO:0000256" key="5">
    <source>
        <dbReference type="ARBA" id="ARBA00023146"/>
    </source>
</evidence>
<dbReference type="PANTHER" id="PTHR46264:SF5">
    <property type="entry name" value="TYROSINE--TRNA LIGASE"/>
    <property type="match status" value="1"/>
</dbReference>
<dbReference type="EnsemblPlants" id="OBART04G29900.1">
    <property type="protein sequence ID" value="OBART04G29900.1"/>
    <property type="gene ID" value="OBART04G29900"/>
</dbReference>
<evidence type="ECO:0000256" key="7">
    <source>
        <dbReference type="SAM" id="MobiDB-lite"/>
    </source>
</evidence>
<keyword evidence="5 6" id="KW-0030">Aminoacyl-tRNA synthetase</keyword>
<dbReference type="InterPro" id="IPR014729">
    <property type="entry name" value="Rossmann-like_a/b/a_fold"/>
</dbReference>
<dbReference type="GO" id="GO:0005524">
    <property type="term" value="F:ATP binding"/>
    <property type="evidence" value="ECO:0007669"/>
    <property type="project" value="UniProtKB-KW"/>
</dbReference>
<evidence type="ECO:0008006" key="10">
    <source>
        <dbReference type="Google" id="ProtNLM"/>
    </source>
</evidence>
<dbReference type="GO" id="GO:0005737">
    <property type="term" value="C:cytoplasm"/>
    <property type="evidence" value="ECO:0007669"/>
    <property type="project" value="TreeGrafter"/>
</dbReference>
<comment type="similarity">
    <text evidence="6">Belongs to the class-I aminoacyl-tRNA synthetase family.</text>
</comment>
<dbReference type="GO" id="GO:0004831">
    <property type="term" value="F:tyrosine-tRNA ligase activity"/>
    <property type="evidence" value="ECO:0007669"/>
    <property type="project" value="TreeGrafter"/>
</dbReference>
<dbReference type="Pfam" id="PF00579">
    <property type="entry name" value="tRNA-synt_1b"/>
    <property type="match status" value="1"/>
</dbReference>
<feature type="region of interest" description="Disordered" evidence="7">
    <location>
        <begin position="364"/>
        <end position="398"/>
    </location>
</feature>
<dbReference type="eggNOG" id="KOG2144">
    <property type="taxonomic scope" value="Eukaryota"/>
</dbReference>
<dbReference type="GO" id="GO:0006437">
    <property type="term" value="P:tyrosyl-tRNA aminoacylation"/>
    <property type="evidence" value="ECO:0007669"/>
    <property type="project" value="TreeGrafter"/>
</dbReference>
<evidence type="ECO:0000256" key="3">
    <source>
        <dbReference type="ARBA" id="ARBA00022840"/>
    </source>
</evidence>
<dbReference type="PaxDb" id="65489-OBART04G29900.1"/>